<dbReference type="RefSeq" id="WP_224827937.1">
    <property type="nucleotide sequence ID" value="NZ_JAIVEF010000003.1"/>
</dbReference>
<evidence type="ECO:0000313" key="3">
    <source>
        <dbReference type="EMBL" id="MFC4986451.1"/>
    </source>
</evidence>
<dbReference type="EMBL" id="JBHSJG010000005">
    <property type="protein sequence ID" value="MFC4986451.1"/>
    <property type="molecule type" value="Genomic_DNA"/>
</dbReference>
<dbReference type="SUPFAM" id="SSF55347">
    <property type="entry name" value="Glyceraldehyde-3-phosphate dehydrogenase-like, C-terminal domain"/>
    <property type="match status" value="1"/>
</dbReference>
<dbReference type="InterPro" id="IPR052515">
    <property type="entry name" value="Gfo/Idh/MocA_Oxidoreductase"/>
</dbReference>
<organism evidence="3 4">
    <name type="scientific">Saliphagus infecundisoli</name>
    <dbReference type="NCBI Taxonomy" id="1849069"/>
    <lineage>
        <taxon>Archaea</taxon>
        <taxon>Methanobacteriati</taxon>
        <taxon>Methanobacteriota</taxon>
        <taxon>Stenosarchaea group</taxon>
        <taxon>Halobacteria</taxon>
        <taxon>Halobacteriales</taxon>
        <taxon>Natrialbaceae</taxon>
        <taxon>Saliphagus</taxon>
    </lineage>
</organism>
<keyword evidence="4" id="KW-1185">Reference proteome</keyword>
<name>A0ABD5Q9M4_9EURY</name>
<dbReference type="InterPro" id="IPR055170">
    <property type="entry name" value="GFO_IDH_MocA-like_dom"/>
</dbReference>
<dbReference type="Proteomes" id="UP001595925">
    <property type="component" value="Unassembled WGS sequence"/>
</dbReference>
<protein>
    <submittedName>
        <fullName evidence="3">Gfo/Idh/MocA family protein</fullName>
    </submittedName>
</protein>
<dbReference type="PANTHER" id="PTHR43249:SF1">
    <property type="entry name" value="D-GLUCOSIDE 3-DEHYDROGENASE"/>
    <property type="match status" value="1"/>
</dbReference>
<dbReference type="SUPFAM" id="SSF51735">
    <property type="entry name" value="NAD(P)-binding Rossmann-fold domains"/>
    <property type="match status" value="1"/>
</dbReference>
<feature type="domain" description="Gfo/Idh/MocA-like oxidoreductase N-terminal" evidence="1">
    <location>
        <begin position="5"/>
        <end position="118"/>
    </location>
</feature>
<dbReference type="AlphaFoldDB" id="A0ABD5Q9M4"/>
<sequence length="327" mass="35187">MGTIGYGIVGASGFGTTHADRLGAIDGADLLAGSARSESSIAPFAEEYDVRGYTDHVEMFEAEDLDAVSVCTPSGTHAEVAIDAIERGIDVLVEKPLDVDVERADRIVEAADEHDATIAGVFQRRFTPERWTAKRWLDEGRFGDVLLADTAVKYHRSQSYYDDWHGTEEAGGGALLQQAIHFVDLLDWLTGGIESVSASADTLAHEMNHEDVLVATVRFENGGYGTIEATTGVRGATRERVEVNGTEGSYSSGTFALGDETVEPDLDRPPCGTGLEGQIRDFVGAVREGRQPIVDAREARRAVEVVLVAYASAELGREVAVGELREL</sequence>
<reference evidence="3 4" key="1">
    <citation type="journal article" date="2019" name="Int. J. Syst. Evol. Microbiol.">
        <title>The Global Catalogue of Microorganisms (GCM) 10K type strain sequencing project: providing services to taxonomists for standard genome sequencing and annotation.</title>
        <authorList>
            <consortium name="The Broad Institute Genomics Platform"/>
            <consortium name="The Broad Institute Genome Sequencing Center for Infectious Disease"/>
            <person name="Wu L."/>
            <person name="Ma J."/>
        </authorList>
    </citation>
    <scope>NUCLEOTIDE SEQUENCE [LARGE SCALE GENOMIC DNA]</scope>
    <source>
        <strain evidence="3 4">CGMCC 1.15824</strain>
    </source>
</reference>
<dbReference type="Pfam" id="PF22725">
    <property type="entry name" value="GFO_IDH_MocA_C3"/>
    <property type="match status" value="1"/>
</dbReference>
<dbReference type="Gene3D" id="3.30.360.10">
    <property type="entry name" value="Dihydrodipicolinate Reductase, domain 2"/>
    <property type="match status" value="1"/>
</dbReference>
<dbReference type="Pfam" id="PF01408">
    <property type="entry name" value="GFO_IDH_MocA"/>
    <property type="match status" value="1"/>
</dbReference>
<dbReference type="InterPro" id="IPR036291">
    <property type="entry name" value="NAD(P)-bd_dom_sf"/>
</dbReference>
<dbReference type="InterPro" id="IPR000683">
    <property type="entry name" value="Gfo/Idh/MocA-like_OxRdtase_N"/>
</dbReference>
<evidence type="ECO:0000259" key="1">
    <source>
        <dbReference type="Pfam" id="PF01408"/>
    </source>
</evidence>
<dbReference type="Gene3D" id="3.40.50.720">
    <property type="entry name" value="NAD(P)-binding Rossmann-like Domain"/>
    <property type="match status" value="1"/>
</dbReference>
<dbReference type="PANTHER" id="PTHR43249">
    <property type="entry name" value="UDP-N-ACETYL-2-AMINO-2-DEOXY-D-GLUCURONATE OXIDASE"/>
    <property type="match status" value="1"/>
</dbReference>
<comment type="caution">
    <text evidence="3">The sequence shown here is derived from an EMBL/GenBank/DDBJ whole genome shotgun (WGS) entry which is preliminary data.</text>
</comment>
<evidence type="ECO:0000313" key="4">
    <source>
        <dbReference type="Proteomes" id="UP001595925"/>
    </source>
</evidence>
<evidence type="ECO:0000259" key="2">
    <source>
        <dbReference type="Pfam" id="PF22725"/>
    </source>
</evidence>
<proteinExistence type="predicted"/>
<accession>A0ABD5Q9M4</accession>
<gene>
    <name evidence="3" type="ORF">ACFPFO_01400</name>
</gene>
<feature type="domain" description="GFO/IDH/MocA-like oxidoreductase" evidence="2">
    <location>
        <begin position="132"/>
        <end position="250"/>
    </location>
</feature>